<dbReference type="EMBL" id="CAJOBP010106068">
    <property type="protein sequence ID" value="CAF4989459.1"/>
    <property type="molecule type" value="Genomic_DNA"/>
</dbReference>
<protein>
    <submittedName>
        <fullName evidence="1">Uncharacterized protein</fullName>
    </submittedName>
</protein>
<dbReference type="Proteomes" id="UP000663873">
    <property type="component" value="Unassembled WGS sequence"/>
</dbReference>
<proteinExistence type="predicted"/>
<reference evidence="1" key="1">
    <citation type="submission" date="2021-02" db="EMBL/GenBank/DDBJ databases">
        <authorList>
            <person name="Nowell W R."/>
        </authorList>
    </citation>
    <scope>NUCLEOTIDE SEQUENCE</scope>
</reference>
<dbReference type="Gene3D" id="2.120.10.30">
    <property type="entry name" value="TolB, C-terminal domain"/>
    <property type="match status" value="1"/>
</dbReference>
<sequence length="56" mass="5952">ASVASTVAGTTSSAGPWSYQLNTPSAIMMDPYGFIYVLDTGNARVQKWYPGNSYGT</sequence>
<dbReference type="InterPro" id="IPR011042">
    <property type="entry name" value="6-blade_b-propeller_TolB-like"/>
</dbReference>
<organism evidence="1 3">
    <name type="scientific">Rotaria socialis</name>
    <dbReference type="NCBI Taxonomy" id="392032"/>
    <lineage>
        <taxon>Eukaryota</taxon>
        <taxon>Metazoa</taxon>
        <taxon>Spiralia</taxon>
        <taxon>Gnathifera</taxon>
        <taxon>Rotifera</taxon>
        <taxon>Eurotatoria</taxon>
        <taxon>Bdelloidea</taxon>
        <taxon>Philodinida</taxon>
        <taxon>Philodinidae</taxon>
        <taxon>Rotaria</taxon>
    </lineage>
</organism>
<feature type="non-terminal residue" evidence="1">
    <location>
        <position position="56"/>
    </location>
</feature>
<accession>A0A821ZTR8</accession>
<evidence type="ECO:0000313" key="3">
    <source>
        <dbReference type="Proteomes" id="UP000663873"/>
    </source>
</evidence>
<dbReference type="AlphaFoldDB" id="A0A821ZTR8"/>
<feature type="non-terminal residue" evidence="1">
    <location>
        <position position="1"/>
    </location>
</feature>
<dbReference type="SUPFAM" id="SSF101898">
    <property type="entry name" value="NHL repeat"/>
    <property type="match status" value="1"/>
</dbReference>
<keyword evidence="3" id="KW-1185">Reference proteome</keyword>
<gene>
    <name evidence="1" type="ORF">UJA718_LOCUS49605</name>
    <name evidence="2" type="ORF">UJA718_LOCUS49745</name>
</gene>
<comment type="caution">
    <text evidence="1">The sequence shown here is derived from an EMBL/GenBank/DDBJ whole genome shotgun (WGS) entry which is preliminary data.</text>
</comment>
<evidence type="ECO:0000313" key="2">
    <source>
        <dbReference type="EMBL" id="CAF4989459.1"/>
    </source>
</evidence>
<evidence type="ECO:0000313" key="1">
    <source>
        <dbReference type="EMBL" id="CAF4986886.1"/>
    </source>
</evidence>
<dbReference type="EMBL" id="CAJOBP010105088">
    <property type="protein sequence ID" value="CAF4986886.1"/>
    <property type="molecule type" value="Genomic_DNA"/>
</dbReference>
<name>A0A821ZTR8_9BILA</name>